<sequence length="155" mass="17368">MKLTDFADYSLRVLIYAALRPDELVTVQEIASTFDIQRNHLVKVVHALSRSGYLTTVRGRAGGLKLAMAPEEINVGEVIRSMEPDFHIVECFDDKNNQCLITAACGLRGILGGALEAYFDYLDGYTLADLLVQRRSLVRALNKEAPIRFVSRQKH</sequence>
<dbReference type="NCBIfam" id="TIGR00738">
    <property type="entry name" value="rrf2_super"/>
    <property type="match status" value="1"/>
</dbReference>
<dbReference type="InterPro" id="IPR000944">
    <property type="entry name" value="Tscrpt_reg_Rrf2"/>
</dbReference>
<gene>
    <name evidence="2" type="ORF">ACFOY1_03630</name>
</gene>
<keyword evidence="1" id="KW-0238">DNA-binding</keyword>
<reference evidence="3" key="1">
    <citation type="journal article" date="2019" name="Int. J. Syst. Evol. Microbiol.">
        <title>The Global Catalogue of Microorganisms (GCM) 10K type strain sequencing project: providing services to taxonomists for standard genome sequencing and annotation.</title>
        <authorList>
            <consortium name="The Broad Institute Genomics Platform"/>
            <consortium name="The Broad Institute Genome Sequencing Center for Infectious Disease"/>
            <person name="Wu L."/>
            <person name="Ma J."/>
        </authorList>
    </citation>
    <scope>NUCLEOTIDE SEQUENCE [LARGE SCALE GENOMIC DNA]</scope>
    <source>
        <strain evidence="3">LMG 24813</strain>
    </source>
</reference>
<dbReference type="RefSeq" id="WP_217965194.1">
    <property type="nucleotide sequence ID" value="NZ_JAHTBN010000005.1"/>
</dbReference>
<dbReference type="EMBL" id="JBHSBV010000001">
    <property type="protein sequence ID" value="MFC4200036.1"/>
    <property type="molecule type" value="Genomic_DNA"/>
</dbReference>
<dbReference type="PROSITE" id="PS51197">
    <property type="entry name" value="HTH_RRF2_2"/>
    <property type="match status" value="1"/>
</dbReference>
<organism evidence="2 3">
    <name type="scientific">Candidimonas humi</name>
    <dbReference type="NCBI Taxonomy" id="683355"/>
    <lineage>
        <taxon>Bacteria</taxon>
        <taxon>Pseudomonadati</taxon>
        <taxon>Pseudomonadota</taxon>
        <taxon>Betaproteobacteria</taxon>
        <taxon>Burkholderiales</taxon>
        <taxon>Alcaligenaceae</taxon>
        <taxon>Candidimonas</taxon>
    </lineage>
</organism>
<name>A0ABV8NT52_9BURK</name>
<dbReference type="Proteomes" id="UP001595848">
    <property type="component" value="Unassembled WGS sequence"/>
</dbReference>
<proteinExistence type="predicted"/>
<evidence type="ECO:0000256" key="1">
    <source>
        <dbReference type="ARBA" id="ARBA00023125"/>
    </source>
</evidence>
<dbReference type="PANTHER" id="PTHR33221:SF4">
    <property type="entry name" value="HTH-TYPE TRANSCRIPTIONAL REPRESSOR NSRR"/>
    <property type="match status" value="1"/>
</dbReference>
<keyword evidence="3" id="KW-1185">Reference proteome</keyword>
<evidence type="ECO:0000313" key="2">
    <source>
        <dbReference type="EMBL" id="MFC4200036.1"/>
    </source>
</evidence>
<comment type="caution">
    <text evidence="2">The sequence shown here is derived from an EMBL/GenBank/DDBJ whole genome shotgun (WGS) entry which is preliminary data.</text>
</comment>
<dbReference type="Pfam" id="PF02082">
    <property type="entry name" value="Rrf2"/>
    <property type="match status" value="1"/>
</dbReference>
<evidence type="ECO:0000313" key="3">
    <source>
        <dbReference type="Proteomes" id="UP001595848"/>
    </source>
</evidence>
<protein>
    <submittedName>
        <fullName evidence="2">RrF2 family transcriptional regulator</fullName>
    </submittedName>
</protein>
<accession>A0ABV8NT52</accession>
<dbReference type="PANTHER" id="PTHR33221">
    <property type="entry name" value="WINGED HELIX-TURN-HELIX TRANSCRIPTIONAL REGULATOR, RRF2 FAMILY"/>
    <property type="match status" value="1"/>
</dbReference>